<comment type="subcellular location">
    <subcellularLocation>
        <location evidence="1">Cell membrane</location>
        <topology evidence="1">Multi-pass membrane protein</topology>
    </subcellularLocation>
</comment>
<keyword evidence="3" id="KW-0050">Antiport</keyword>
<dbReference type="InterPro" id="IPR006153">
    <property type="entry name" value="Cation/H_exchanger_TM"/>
</dbReference>
<dbReference type="RefSeq" id="WP_240985572.1">
    <property type="nucleotide sequence ID" value="NZ_CDGJ01000078.1"/>
</dbReference>
<evidence type="ECO:0000256" key="6">
    <source>
        <dbReference type="ARBA" id="ARBA00022989"/>
    </source>
</evidence>
<dbReference type="Gene3D" id="1.20.1530.20">
    <property type="match status" value="1"/>
</dbReference>
<evidence type="ECO:0000256" key="3">
    <source>
        <dbReference type="ARBA" id="ARBA00022449"/>
    </source>
</evidence>
<organism evidence="11">
    <name type="scientific">Acididesulfobacillus acetoxydans</name>
    <dbReference type="NCBI Taxonomy" id="1561005"/>
    <lineage>
        <taxon>Bacteria</taxon>
        <taxon>Bacillati</taxon>
        <taxon>Bacillota</taxon>
        <taxon>Clostridia</taxon>
        <taxon>Eubacteriales</taxon>
        <taxon>Peptococcaceae</taxon>
        <taxon>Acididesulfobacillus</taxon>
    </lineage>
</organism>
<dbReference type="Pfam" id="PF00999">
    <property type="entry name" value="Na_H_Exchanger"/>
    <property type="match status" value="1"/>
</dbReference>
<protein>
    <submittedName>
        <fullName evidence="11">Sodium/hydrogen exchanger family</fullName>
    </submittedName>
    <submittedName>
        <fullName evidence="12">Transporter, monovalent cation:proton antiporter-2 (CPA2) protein</fullName>
    </submittedName>
</protein>
<feature type="transmembrane region" description="Helical" evidence="9">
    <location>
        <begin position="12"/>
        <end position="29"/>
    </location>
</feature>
<dbReference type="PANTHER" id="PTHR32507">
    <property type="entry name" value="NA(+)/H(+) ANTIPORTER 1"/>
    <property type="match status" value="1"/>
</dbReference>
<feature type="transmembrane region" description="Helical" evidence="9">
    <location>
        <begin position="380"/>
        <end position="401"/>
    </location>
</feature>
<dbReference type="GO" id="GO:0015297">
    <property type="term" value="F:antiporter activity"/>
    <property type="evidence" value="ECO:0007669"/>
    <property type="project" value="UniProtKB-KW"/>
</dbReference>
<keyword evidence="6 9" id="KW-1133">Transmembrane helix</keyword>
<evidence type="ECO:0000256" key="5">
    <source>
        <dbReference type="ARBA" id="ARBA00022692"/>
    </source>
</evidence>
<name>A0A8S0XC81_9FIRM</name>
<reference evidence="11" key="2">
    <citation type="submission" date="2020-01" db="EMBL/GenBank/DDBJ databases">
        <authorList>
            <person name="Hornung B."/>
        </authorList>
    </citation>
    <scope>NUCLEOTIDE SEQUENCE</scope>
    <source>
        <strain evidence="11">PacBioINE</strain>
    </source>
</reference>
<dbReference type="EMBL" id="LR746496">
    <property type="protein sequence ID" value="CAA7602156.1"/>
    <property type="molecule type" value="Genomic_DNA"/>
</dbReference>
<evidence type="ECO:0000256" key="7">
    <source>
        <dbReference type="ARBA" id="ARBA00023065"/>
    </source>
</evidence>
<dbReference type="GO" id="GO:1902600">
    <property type="term" value="P:proton transmembrane transport"/>
    <property type="evidence" value="ECO:0007669"/>
    <property type="project" value="InterPro"/>
</dbReference>
<keyword evidence="8 9" id="KW-0472">Membrane</keyword>
<feature type="transmembrane region" description="Helical" evidence="9">
    <location>
        <begin position="63"/>
        <end position="80"/>
    </location>
</feature>
<evidence type="ECO:0000313" key="11">
    <source>
        <dbReference type="EMBL" id="CAA7602156.1"/>
    </source>
</evidence>
<keyword evidence="2" id="KW-0813">Transport</keyword>
<evidence type="ECO:0000256" key="1">
    <source>
        <dbReference type="ARBA" id="ARBA00004651"/>
    </source>
</evidence>
<feature type="transmembrane region" description="Helical" evidence="9">
    <location>
        <begin position="166"/>
        <end position="188"/>
    </location>
</feature>
<evidence type="ECO:0000259" key="10">
    <source>
        <dbReference type="Pfam" id="PF00999"/>
    </source>
</evidence>
<dbReference type="EMBL" id="CDGJ01000078">
    <property type="protein sequence ID" value="CEJ08000.1"/>
    <property type="molecule type" value="Genomic_DNA"/>
</dbReference>
<dbReference type="InterPro" id="IPR038770">
    <property type="entry name" value="Na+/solute_symporter_sf"/>
</dbReference>
<feature type="transmembrane region" description="Helical" evidence="9">
    <location>
        <begin position="348"/>
        <end position="368"/>
    </location>
</feature>
<dbReference type="PANTHER" id="PTHR32507:SF0">
    <property type="entry name" value="NA(+)_H(+) ANTIPORTER 2-RELATED"/>
    <property type="match status" value="1"/>
</dbReference>
<dbReference type="GO" id="GO:0005886">
    <property type="term" value="C:plasma membrane"/>
    <property type="evidence" value="ECO:0007669"/>
    <property type="project" value="UniProtKB-SubCell"/>
</dbReference>
<keyword evidence="5 9" id="KW-0812">Transmembrane</keyword>
<evidence type="ECO:0000313" key="12">
    <source>
        <dbReference type="EMBL" id="CEJ08000.1"/>
    </source>
</evidence>
<evidence type="ECO:0000256" key="4">
    <source>
        <dbReference type="ARBA" id="ARBA00022475"/>
    </source>
</evidence>
<feature type="transmembrane region" description="Helical" evidence="9">
    <location>
        <begin position="38"/>
        <end position="57"/>
    </location>
</feature>
<evidence type="ECO:0000256" key="9">
    <source>
        <dbReference type="SAM" id="Phobius"/>
    </source>
</evidence>
<feature type="transmembrane region" description="Helical" evidence="9">
    <location>
        <begin position="123"/>
        <end position="145"/>
    </location>
</feature>
<gene>
    <name evidence="12" type="ORF">DEACI_2475</name>
    <name evidence="11" type="ORF">DEACI_2829</name>
</gene>
<proteinExistence type="predicted"/>
<feature type="domain" description="Cation/H+ exchanger transmembrane" evidence="10">
    <location>
        <begin position="19"/>
        <end position="401"/>
    </location>
</feature>
<dbReference type="Proteomes" id="UP000836597">
    <property type="component" value="Chromosome"/>
</dbReference>
<feature type="transmembrane region" description="Helical" evidence="9">
    <location>
        <begin position="289"/>
        <end position="308"/>
    </location>
</feature>
<dbReference type="Proteomes" id="UP001071230">
    <property type="component" value="Unassembled WGS sequence"/>
</dbReference>
<dbReference type="AlphaFoldDB" id="A0A8S0XC81"/>
<keyword evidence="13" id="KW-1185">Reference proteome</keyword>
<feature type="transmembrane region" description="Helical" evidence="9">
    <location>
        <begin position="194"/>
        <end position="216"/>
    </location>
</feature>
<feature type="transmembrane region" description="Helical" evidence="9">
    <location>
        <begin position="248"/>
        <end position="269"/>
    </location>
</feature>
<feature type="transmembrane region" description="Helical" evidence="9">
    <location>
        <begin position="314"/>
        <end position="336"/>
    </location>
</feature>
<evidence type="ECO:0000256" key="2">
    <source>
        <dbReference type="ARBA" id="ARBA00022448"/>
    </source>
</evidence>
<sequence length="422" mass="45016">MGGNLTLLTDQMMASLAIAIVSGIIAVKLSQKIKVPDTVLFILIGVVVGPALLGVVNLQQFRAGAQFILTFGAAYILYDGGREIHLKVLNQVKISVALLATLGVIISALVTRYFSQLFLHLDFLSALLLGTVIASTDPSVLVPLFKKMSISPKLKQTIISESAFNDAAAAIMTFALMGIIGGGSFSLAQGVFELVKTAAGGIAVGALVGYLSLLLVSEHTLGFLDGHNAEIALAAVAGAYFIAGDLGFSGFMAVFTVGIIHGNGSLFKLSIDGDAQAEHVSFKDILVRILRIMIFIILGTQVNFGVLFESGWGVLLVVLLFIFVARPLTVLSTVLWDRKARWKAREVLYLMWTRETGVIPAALAGTLISERMPRAEVISAVTFTAIFLTLILQATSAQFVARLLHLEERKDGCGDAGIHRSN</sequence>
<keyword evidence="4" id="KW-1003">Cell membrane</keyword>
<evidence type="ECO:0000256" key="8">
    <source>
        <dbReference type="ARBA" id="ARBA00023136"/>
    </source>
</evidence>
<keyword evidence="7" id="KW-0406">Ion transport</keyword>
<dbReference type="KEGG" id="aacx:DEACI_2829"/>
<evidence type="ECO:0000313" key="13">
    <source>
        <dbReference type="Proteomes" id="UP001071230"/>
    </source>
</evidence>
<feature type="transmembrane region" description="Helical" evidence="9">
    <location>
        <begin position="92"/>
        <end position="111"/>
    </location>
</feature>
<accession>A0A8S0XC81</accession>
<reference evidence="12" key="1">
    <citation type="submission" date="2014-11" db="EMBL/GenBank/DDBJ databases">
        <authorList>
            <person name="Hornung B.V."/>
        </authorList>
    </citation>
    <scope>NUCLEOTIDE SEQUENCE</scope>
    <source>
        <strain evidence="12">INE</strain>
    </source>
</reference>